<evidence type="ECO:0000313" key="10">
    <source>
        <dbReference type="EMBL" id="SCA56126.1"/>
    </source>
</evidence>
<dbReference type="EMBL" id="FLYE01000011">
    <property type="protein sequence ID" value="SCA56126.1"/>
    <property type="molecule type" value="Genomic_DNA"/>
</dbReference>
<feature type="domain" description="T-SNARE coiled-coil homology" evidence="8">
    <location>
        <begin position="501"/>
        <end position="563"/>
    </location>
</feature>
<keyword evidence="3 5" id="KW-0807">Transducer</keyword>
<comment type="similarity">
    <text evidence="4">Belongs to the methyl-accepting chemotaxis (MCP) protein family.</text>
</comment>
<feature type="domain" description="Methyl-accepting transducer" evidence="7">
    <location>
        <begin position="349"/>
        <end position="571"/>
    </location>
</feature>
<dbReference type="PANTHER" id="PTHR32089">
    <property type="entry name" value="METHYL-ACCEPTING CHEMOTAXIS PROTEIN MCPB"/>
    <property type="match status" value="1"/>
</dbReference>
<proteinExistence type="inferred from homology"/>
<gene>
    <name evidence="10" type="ORF">MTBPR1_190004</name>
</gene>
<dbReference type="STRING" id="1867952.MTBPR1_190004"/>
<dbReference type="InterPro" id="IPR003660">
    <property type="entry name" value="HAMP_dom"/>
</dbReference>
<dbReference type="CDD" id="cd06225">
    <property type="entry name" value="HAMP"/>
    <property type="match status" value="1"/>
</dbReference>
<feature type="transmembrane region" description="Helical" evidence="6">
    <location>
        <begin position="15"/>
        <end position="40"/>
    </location>
</feature>
<keyword evidence="6" id="KW-1133">Transmembrane helix</keyword>
<dbReference type="SUPFAM" id="SSF58104">
    <property type="entry name" value="Methyl-accepting chemotaxis protein (MCP) signaling domain"/>
    <property type="match status" value="1"/>
</dbReference>
<protein>
    <submittedName>
        <fullName evidence="10">Putative Methyl-accepting chemotaxis receptor/sensory transducer</fullName>
    </submittedName>
</protein>
<dbReference type="PROSITE" id="PS50885">
    <property type="entry name" value="HAMP"/>
    <property type="match status" value="1"/>
</dbReference>
<accession>A0A1C3RFQ0</accession>
<dbReference type="PROSITE" id="PS50192">
    <property type="entry name" value="T_SNARE"/>
    <property type="match status" value="1"/>
</dbReference>
<evidence type="ECO:0000259" key="7">
    <source>
        <dbReference type="PROSITE" id="PS50111"/>
    </source>
</evidence>
<evidence type="ECO:0000256" key="2">
    <source>
        <dbReference type="ARBA" id="ARBA00022519"/>
    </source>
</evidence>
<dbReference type="Gene3D" id="1.10.287.950">
    <property type="entry name" value="Methyl-accepting chemotaxis protein"/>
    <property type="match status" value="1"/>
</dbReference>
<keyword evidence="2" id="KW-1003">Cell membrane</keyword>
<organism evidence="10 11">
    <name type="scientific">Candidatus Terasakiella magnetica</name>
    <dbReference type="NCBI Taxonomy" id="1867952"/>
    <lineage>
        <taxon>Bacteria</taxon>
        <taxon>Pseudomonadati</taxon>
        <taxon>Pseudomonadota</taxon>
        <taxon>Alphaproteobacteria</taxon>
        <taxon>Rhodospirillales</taxon>
        <taxon>Terasakiellaceae</taxon>
        <taxon>Terasakiella</taxon>
    </lineage>
</organism>
<dbReference type="Gene3D" id="6.10.340.10">
    <property type="match status" value="1"/>
</dbReference>
<dbReference type="Pfam" id="PF00015">
    <property type="entry name" value="MCPsignal"/>
    <property type="match status" value="1"/>
</dbReference>
<keyword evidence="6" id="KW-0472">Membrane</keyword>
<dbReference type="SMART" id="SM00283">
    <property type="entry name" value="MA"/>
    <property type="match status" value="1"/>
</dbReference>
<evidence type="ECO:0000259" key="9">
    <source>
        <dbReference type="PROSITE" id="PS50885"/>
    </source>
</evidence>
<dbReference type="PANTHER" id="PTHR32089:SF112">
    <property type="entry name" value="LYSOZYME-LIKE PROTEIN-RELATED"/>
    <property type="match status" value="1"/>
</dbReference>
<evidence type="ECO:0000256" key="5">
    <source>
        <dbReference type="PROSITE-ProRule" id="PRU00284"/>
    </source>
</evidence>
<keyword evidence="10" id="KW-0675">Receptor</keyword>
<keyword evidence="6" id="KW-0812">Transmembrane</keyword>
<evidence type="ECO:0000256" key="6">
    <source>
        <dbReference type="SAM" id="Phobius"/>
    </source>
</evidence>
<dbReference type="Proteomes" id="UP000231658">
    <property type="component" value="Unassembled WGS sequence"/>
</dbReference>
<dbReference type="GO" id="GO:0007165">
    <property type="term" value="P:signal transduction"/>
    <property type="evidence" value="ECO:0007669"/>
    <property type="project" value="UniProtKB-KW"/>
</dbReference>
<reference evidence="10 11" key="1">
    <citation type="submission" date="2016-07" db="EMBL/GenBank/DDBJ databases">
        <authorList>
            <person name="Lefevre C.T."/>
        </authorList>
    </citation>
    <scope>NUCLEOTIDE SEQUENCE [LARGE SCALE GENOMIC DNA]</scope>
    <source>
        <strain evidence="10">PR1</strain>
    </source>
</reference>
<dbReference type="OrthoDB" id="8482111at2"/>
<feature type="domain" description="HAMP" evidence="9">
    <location>
        <begin position="230"/>
        <end position="283"/>
    </location>
</feature>
<name>A0A1C3RFQ0_9PROT</name>
<dbReference type="GO" id="GO:0005886">
    <property type="term" value="C:plasma membrane"/>
    <property type="evidence" value="ECO:0007669"/>
    <property type="project" value="UniProtKB-SubCell"/>
</dbReference>
<evidence type="ECO:0000256" key="1">
    <source>
        <dbReference type="ARBA" id="ARBA00004429"/>
    </source>
</evidence>
<evidence type="ECO:0000259" key="8">
    <source>
        <dbReference type="PROSITE" id="PS50192"/>
    </source>
</evidence>
<evidence type="ECO:0000313" key="11">
    <source>
        <dbReference type="Proteomes" id="UP000231658"/>
    </source>
</evidence>
<dbReference type="AlphaFoldDB" id="A0A1C3RFQ0"/>
<sequence length="603" mass="64983">MDTNKKKRKSIKGQAVASAVIFCSLILVISFLSLISGVIVKGYNSDQSEASHYTNDIVLPLSQTALKLQIDVIQVQQWLTDISATRGLDGLNDGFDEAEAAAQSFSNHLSIAKELAVQGKLSKLTNELSTAEKHFEPYYLMGKKMAEGYIAGGPAEGNKIMGDFDGAAAKIYEDISIILDEIKSITEISKDKTYSISSATNSTVNTSILITVVFAVIAVFIAVFQTRKNIDIANIITTLSRSFQLASRGDLNQRVVGVRRDDEAGKMVLRFNRMMDLFEGYAKEASAAIDATSHRNYYRKIVLTGLRGEFVGYAKRINNVITGMAKERHATQEFAKQEVSPAIEYLSQAADELLAQSQELSSLSDATISKSTDVKSDSEQASLNVQTVASASEELSASIGEINRQTSATSSIAEDASIKIQSTNQTVHSLGDAAQKIGEIITLIQSIADQTNLLALNATIEAARAGEAGKGFAVVAGEVKNLANQTAKATEEISTQVNAMQSVTDEAVQAMESIANVIAQMNQNVENVTHAVEEQNSATVEISENVQQAATLTQDVSDKMNDVSQDSNNTADISSSVLNSAQQLQLKSDDLKKAMDRFIQELG</sequence>
<evidence type="ECO:0000256" key="3">
    <source>
        <dbReference type="ARBA" id="ARBA00023224"/>
    </source>
</evidence>
<dbReference type="PROSITE" id="PS50111">
    <property type="entry name" value="CHEMOTAXIS_TRANSDUC_2"/>
    <property type="match status" value="1"/>
</dbReference>
<keyword evidence="11" id="KW-1185">Reference proteome</keyword>
<dbReference type="RefSeq" id="WP_083222949.1">
    <property type="nucleotide sequence ID" value="NZ_FLYE01000011.1"/>
</dbReference>
<dbReference type="InterPro" id="IPR000727">
    <property type="entry name" value="T_SNARE_dom"/>
</dbReference>
<comment type="subcellular location">
    <subcellularLocation>
        <location evidence="1">Cell inner membrane</location>
        <topology evidence="1">Multi-pass membrane protein</topology>
    </subcellularLocation>
</comment>
<evidence type="ECO:0000256" key="4">
    <source>
        <dbReference type="ARBA" id="ARBA00029447"/>
    </source>
</evidence>
<feature type="transmembrane region" description="Helical" evidence="6">
    <location>
        <begin position="204"/>
        <end position="224"/>
    </location>
</feature>
<keyword evidence="2" id="KW-0997">Cell inner membrane</keyword>
<dbReference type="InterPro" id="IPR004089">
    <property type="entry name" value="MCPsignal_dom"/>
</dbReference>